<dbReference type="InterPro" id="IPR000832">
    <property type="entry name" value="GPCR_2_secretin-like"/>
</dbReference>
<organism evidence="6 7">
    <name type="scientific">Tribolium castaneum</name>
    <name type="common">Red flour beetle</name>
    <dbReference type="NCBI Taxonomy" id="7070"/>
    <lineage>
        <taxon>Eukaryota</taxon>
        <taxon>Metazoa</taxon>
        <taxon>Ecdysozoa</taxon>
        <taxon>Arthropoda</taxon>
        <taxon>Hexapoda</taxon>
        <taxon>Insecta</taxon>
        <taxon>Pterygota</taxon>
        <taxon>Neoptera</taxon>
        <taxon>Endopterygota</taxon>
        <taxon>Coleoptera</taxon>
        <taxon>Polyphaga</taxon>
        <taxon>Cucujiformia</taxon>
        <taxon>Tenebrionidae</taxon>
        <taxon>Tenebrionidae incertae sedis</taxon>
        <taxon>Tribolium</taxon>
    </lineage>
</organism>
<keyword evidence="7" id="KW-1185">Reference proteome</keyword>
<protein>
    <submittedName>
        <fullName evidence="6">Uncharacterized protein</fullName>
    </submittedName>
</protein>
<dbReference type="Proteomes" id="UP000007266">
    <property type="component" value="Linkage group 5"/>
</dbReference>
<dbReference type="PANTHER" id="PTHR45902">
    <property type="entry name" value="LATROPHILIN RECEPTOR-LIKE PROTEIN A"/>
    <property type="match status" value="1"/>
</dbReference>
<dbReference type="GO" id="GO:0016020">
    <property type="term" value="C:membrane"/>
    <property type="evidence" value="ECO:0007669"/>
    <property type="project" value="UniProtKB-SubCell"/>
</dbReference>
<evidence type="ECO:0000256" key="2">
    <source>
        <dbReference type="ARBA" id="ARBA00022692"/>
    </source>
</evidence>
<sequence>MDTLYTARLHGFPNLSRNSLEPTVLTEESVLSLLIVLGSSISLVGLVFAFITYSLFSDLRNLSGTTLMNLLAALFMTQLLYVVGVGGVPVSRRKLLETRD</sequence>
<evidence type="ECO:0000256" key="1">
    <source>
        <dbReference type="ARBA" id="ARBA00004141"/>
    </source>
</evidence>
<dbReference type="Gene3D" id="1.20.1070.10">
    <property type="entry name" value="Rhodopsin 7-helix transmembrane proteins"/>
    <property type="match status" value="1"/>
</dbReference>
<name>A0A139WH30_TRICA</name>
<dbReference type="GO" id="GO:0004930">
    <property type="term" value="F:G protein-coupled receptor activity"/>
    <property type="evidence" value="ECO:0007669"/>
    <property type="project" value="InterPro"/>
</dbReference>
<dbReference type="AlphaFoldDB" id="A0A139WH30"/>
<dbReference type="InParanoid" id="A0A139WH30"/>
<feature type="transmembrane region" description="Helical" evidence="5">
    <location>
        <begin position="68"/>
        <end position="90"/>
    </location>
</feature>
<accession>A0A139WH30</accession>
<evidence type="ECO:0000256" key="3">
    <source>
        <dbReference type="ARBA" id="ARBA00022989"/>
    </source>
</evidence>
<proteinExistence type="predicted"/>
<dbReference type="PANTHER" id="PTHR45902:SF2">
    <property type="entry name" value="G-PROTEIN COUPLED RECEPTORS FAMILY 2 PROFILE 2 DOMAIN-CONTAINING PROTEIN"/>
    <property type="match status" value="1"/>
</dbReference>
<evidence type="ECO:0000313" key="7">
    <source>
        <dbReference type="Proteomes" id="UP000007266"/>
    </source>
</evidence>
<keyword evidence="3 5" id="KW-1133">Transmembrane helix</keyword>
<evidence type="ECO:0000313" key="6">
    <source>
        <dbReference type="EMBL" id="KYB27216.1"/>
    </source>
</evidence>
<comment type="subcellular location">
    <subcellularLocation>
        <location evidence="1">Membrane</location>
        <topology evidence="1">Multi-pass membrane protein</topology>
    </subcellularLocation>
</comment>
<keyword evidence="4 5" id="KW-0472">Membrane</keyword>
<evidence type="ECO:0000256" key="4">
    <source>
        <dbReference type="ARBA" id="ARBA00023136"/>
    </source>
</evidence>
<keyword evidence="2 5" id="KW-0812">Transmembrane</keyword>
<dbReference type="EMBL" id="KQ971343">
    <property type="protein sequence ID" value="KYB27216.1"/>
    <property type="molecule type" value="Genomic_DNA"/>
</dbReference>
<gene>
    <name evidence="6" type="primary">AUGUSTUS-3.0.2_33146</name>
    <name evidence="6" type="ORF">TcasGA2_TC033146</name>
</gene>
<reference evidence="6 7" key="2">
    <citation type="journal article" date="2010" name="Nucleic Acids Res.">
        <title>BeetleBase in 2010: revisions to provide comprehensive genomic information for Tribolium castaneum.</title>
        <authorList>
            <person name="Kim H.S."/>
            <person name="Murphy T."/>
            <person name="Xia J."/>
            <person name="Caragea D."/>
            <person name="Park Y."/>
            <person name="Beeman R.W."/>
            <person name="Lorenzen M.D."/>
            <person name="Butcher S."/>
            <person name="Manak J.R."/>
            <person name="Brown S.J."/>
        </authorList>
    </citation>
    <scope>GENOME REANNOTATION</scope>
    <source>
        <strain evidence="6 7">Georgia GA2</strain>
    </source>
</reference>
<evidence type="ECO:0000256" key="5">
    <source>
        <dbReference type="SAM" id="Phobius"/>
    </source>
</evidence>
<dbReference type="Pfam" id="PF00002">
    <property type="entry name" value="7tm_2"/>
    <property type="match status" value="1"/>
</dbReference>
<reference evidence="6 7" key="1">
    <citation type="journal article" date="2008" name="Nature">
        <title>The genome of the model beetle and pest Tribolium castaneum.</title>
        <authorList>
            <consortium name="Tribolium Genome Sequencing Consortium"/>
            <person name="Richards S."/>
            <person name="Gibbs R.A."/>
            <person name="Weinstock G.M."/>
            <person name="Brown S.J."/>
            <person name="Denell R."/>
            <person name="Beeman R.W."/>
            <person name="Gibbs R."/>
            <person name="Beeman R.W."/>
            <person name="Brown S.J."/>
            <person name="Bucher G."/>
            <person name="Friedrich M."/>
            <person name="Grimmelikhuijzen C.J."/>
            <person name="Klingler M."/>
            <person name="Lorenzen M."/>
            <person name="Richards S."/>
            <person name="Roth S."/>
            <person name="Schroder R."/>
            <person name="Tautz D."/>
            <person name="Zdobnov E.M."/>
            <person name="Muzny D."/>
            <person name="Gibbs R.A."/>
            <person name="Weinstock G.M."/>
            <person name="Attaway T."/>
            <person name="Bell S."/>
            <person name="Buhay C.J."/>
            <person name="Chandrabose M.N."/>
            <person name="Chavez D."/>
            <person name="Clerk-Blankenburg K.P."/>
            <person name="Cree A."/>
            <person name="Dao M."/>
            <person name="Davis C."/>
            <person name="Chacko J."/>
            <person name="Dinh H."/>
            <person name="Dugan-Rocha S."/>
            <person name="Fowler G."/>
            <person name="Garner T.T."/>
            <person name="Garnes J."/>
            <person name="Gnirke A."/>
            <person name="Hawes A."/>
            <person name="Hernandez J."/>
            <person name="Hines S."/>
            <person name="Holder M."/>
            <person name="Hume J."/>
            <person name="Jhangiani S.N."/>
            <person name="Joshi V."/>
            <person name="Khan Z.M."/>
            <person name="Jackson L."/>
            <person name="Kovar C."/>
            <person name="Kowis A."/>
            <person name="Lee S."/>
            <person name="Lewis L.R."/>
            <person name="Margolis J."/>
            <person name="Morgan M."/>
            <person name="Nazareth L.V."/>
            <person name="Nguyen N."/>
            <person name="Okwuonu G."/>
            <person name="Parker D."/>
            <person name="Richards S."/>
            <person name="Ruiz S.J."/>
            <person name="Santibanez J."/>
            <person name="Savard J."/>
            <person name="Scherer S.E."/>
            <person name="Schneider B."/>
            <person name="Sodergren E."/>
            <person name="Tautz D."/>
            <person name="Vattahil S."/>
            <person name="Villasana D."/>
            <person name="White C.S."/>
            <person name="Wright R."/>
            <person name="Park Y."/>
            <person name="Beeman R.W."/>
            <person name="Lord J."/>
            <person name="Oppert B."/>
            <person name="Lorenzen M."/>
            <person name="Brown S."/>
            <person name="Wang L."/>
            <person name="Savard J."/>
            <person name="Tautz D."/>
            <person name="Richards S."/>
            <person name="Weinstock G."/>
            <person name="Gibbs R.A."/>
            <person name="Liu Y."/>
            <person name="Worley K."/>
            <person name="Weinstock G."/>
            <person name="Elsik C.G."/>
            <person name="Reese J.T."/>
            <person name="Elhaik E."/>
            <person name="Landan G."/>
            <person name="Graur D."/>
            <person name="Arensburger P."/>
            <person name="Atkinson P."/>
            <person name="Beeman R.W."/>
            <person name="Beidler J."/>
            <person name="Brown S.J."/>
            <person name="Demuth J.P."/>
            <person name="Drury D.W."/>
            <person name="Du Y.Z."/>
            <person name="Fujiwara H."/>
            <person name="Lorenzen M."/>
            <person name="Maselli V."/>
            <person name="Osanai M."/>
            <person name="Park Y."/>
            <person name="Robertson H.M."/>
            <person name="Tu Z."/>
            <person name="Wang J.J."/>
            <person name="Wang S."/>
            <person name="Richards S."/>
            <person name="Song H."/>
            <person name="Zhang L."/>
            <person name="Sodergren E."/>
            <person name="Werner D."/>
            <person name="Stanke M."/>
            <person name="Morgenstern B."/>
            <person name="Solovyev V."/>
            <person name="Kosarev P."/>
            <person name="Brown G."/>
            <person name="Chen H.C."/>
            <person name="Ermolaeva O."/>
            <person name="Hlavina W."/>
            <person name="Kapustin Y."/>
            <person name="Kiryutin B."/>
            <person name="Kitts P."/>
            <person name="Maglott D."/>
            <person name="Pruitt K."/>
            <person name="Sapojnikov V."/>
            <person name="Souvorov A."/>
            <person name="Mackey A.J."/>
            <person name="Waterhouse R.M."/>
            <person name="Wyder S."/>
            <person name="Zdobnov E.M."/>
            <person name="Zdobnov E.M."/>
            <person name="Wyder S."/>
            <person name="Kriventseva E.V."/>
            <person name="Kadowaki T."/>
            <person name="Bork P."/>
            <person name="Aranda M."/>
            <person name="Bao R."/>
            <person name="Beermann A."/>
            <person name="Berns N."/>
            <person name="Bolognesi R."/>
            <person name="Bonneton F."/>
            <person name="Bopp D."/>
            <person name="Brown S.J."/>
            <person name="Bucher G."/>
            <person name="Butts T."/>
            <person name="Chaumot A."/>
            <person name="Denell R.E."/>
            <person name="Ferrier D.E."/>
            <person name="Friedrich M."/>
            <person name="Gordon C.M."/>
            <person name="Jindra M."/>
            <person name="Klingler M."/>
            <person name="Lan Q."/>
            <person name="Lattorff H.M."/>
            <person name="Laudet V."/>
            <person name="von Levetsow C."/>
            <person name="Liu Z."/>
            <person name="Lutz R."/>
            <person name="Lynch J.A."/>
            <person name="da Fonseca R.N."/>
            <person name="Posnien N."/>
            <person name="Reuter R."/>
            <person name="Roth S."/>
            <person name="Savard J."/>
            <person name="Schinko J.B."/>
            <person name="Schmitt C."/>
            <person name="Schoppmeier M."/>
            <person name="Schroder R."/>
            <person name="Shippy T.D."/>
            <person name="Simonnet F."/>
            <person name="Marques-Souza H."/>
            <person name="Tautz D."/>
            <person name="Tomoyasu Y."/>
            <person name="Trauner J."/>
            <person name="Van der Zee M."/>
            <person name="Vervoort M."/>
            <person name="Wittkopp N."/>
            <person name="Wimmer E.A."/>
            <person name="Yang X."/>
            <person name="Jones A.K."/>
            <person name="Sattelle D.B."/>
            <person name="Ebert P.R."/>
            <person name="Nelson D."/>
            <person name="Scott J.G."/>
            <person name="Beeman R.W."/>
            <person name="Muthukrishnan S."/>
            <person name="Kramer K.J."/>
            <person name="Arakane Y."/>
            <person name="Beeman R.W."/>
            <person name="Zhu Q."/>
            <person name="Hogenkamp D."/>
            <person name="Dixit R."/>
            <person name="Oppert B."/>
            <person name="Jiang H."/>
            <person name="Zou Z."/>
            <person name="Marshall J."/>
            <person name="Elpidina E."/>
            <person name="Vinokurov K."/>
            <person name="Oppert C."/>
            <person name="Zou Z."/>
            <person name="Evans J."/>
            <person name="Lu Z."/>
            <person name="Zhao P."/>
            <person name="Sumathipala N."/>
            <person name="Altincicek B."/>
            <person name="Vilcinskas A."/>
            <person name="Williams M."/>
            <person name="Hultmark D."/>
            <person name="Hetru C."/>
            <person name="Jiang H."/>
            <person name="Grimmelikhuijzen C.J."/>
            <person name="Hauser F."/>
            <person name="Cazzamali G."/>
            <person name="Williamson M."/>
            <person name="Park Y."/>
            <person name="Li B."/>
            <person name="Tanaka Y."/>
            <person name="Predel R."/>
            <person name="Neupert S."/>
            <person name="Schachtner J."/>
            <person name="Verleyen P."/>
            <person name="Raible F."/>
            <person name="Bork P."/>
            <person name="Friedrich M."/>
            <person name="Walden K.K."/>
            <person name="Robertson H.M."/>
            <person name="Angeli S."/>
            <person name="Foret S."/>
            <person name="Bucher G."/>
            <person name="Schuetz S."/>
            <person name="Maleszka R."/>
            <person name="Wimmer E.A."/>
            <person name="Beeman R.W."/>
            <person name="Lorenzen M."/>
            <person name="Tomoyasu Y."/>
            <person name="Miller S.C."/>
            <person name="Grossmann D."/>
            <person name="Bucher G."/>
        </authorList>
    </citation>
    <scope>NUCLEOTIDE SEQUENCE [LARGE SCALE GENOMIC DNA]</scope>
    <source>
        <strain evidence="6 7">Georgia GA2</strain>
    </source>
</reference>
<feature type="transmembrane region" description="Helical" evidence="5">
    <location>
        <begin position="30"/>
        <end position="56"/>
    </location>
</feature>
<dbReference type="InterPro" id="IPR053231">
    <property type="entry name" value="GPCR_LN-TM7"/>
</dbReference>